<dbReference type="OrthoDB" id="9815326at2"/>
<dbReference type="Proteomes" id="UP000256779">
    <property type="component" value="Unassembled WGS sequence"/>
</dbReference>
<dbReference type="AlphaFoldDB" id="A0A3D9LGC9"/>
<dbReference type="RefSeq" id="WP_115866206.1">
    <property type="nucleotide sequence ID" value="NZ_QREG01000001.1"/>
</dbReference>
<name>A0A3D9LGC9_MARFU</name>
<protein>
    <submittedName>
        <fullName evidence="1">Putative N-formylglutamate amidohydrolase</fullName>
    </submittedName>
</protein>
<evidence type="ECO:0000313" key="1">
    <source>
        <dbReference type="EMBL" id="REE05698.1"/>
    </source>
</evidence>
<dbReference type="Pfam" id="PF05013">
    <property type="entry name" value="FGase"/>
    <property type="match status" value="1"/>
</dbReference>
<keyword evidence="2" id="KW-1185">Reference proteome</keyword>
<dbReference type="EMBL" id="QREG01000001">
    <property type="protein sequence ID" value="REE05698.1"/>
    <property type="molecule type" value="Genomic_DNA"/>
</dbReference>
<comment type="caution">
    <text evidence="1">The sequence shown here is derived from an EMBL/GenBank/DDBJ whole genome shotgun (WGS) entry which is preliminary data.</text>
</comment>
<keyword evidence="1" id="KW-0378">Hydrolase</keyword>
<accession>A0A3D9LGC9</accession>
<dbReference type="GO" id="GO:0016787">
    <property type="term" value="F:hydrolase activity"/>
    <property type="evidence" value="ECO:0007669"/>
    <property type="project" value="UniProtKB-KW"/>
</dbReference>
<dbReference type="SUPFAM" id="SSF53187">
    <property type="entry name" value="Zn-dependent exopeptidases"/>
    <property type="match status" value="1"/>
</dbReference>
<evidence type="ECO:0000313" key="2">
    <source>
        <dbReference type="Proteomes" id="UP000256779"/>
    </source>
</evidence>
<reference evidence="1 2" key="1">
    <citation type="submission" date="2018-07" db="EMBL/GenBank/DDBJ databases">
        <title>Genomic Encyclopedia of Type Strains, Phase IV (KMG-IV): sequencing the most valuable type-strain genomes for metagenomic binning, comparative biology and taxonomic classification.</title>
        <authorList>
            <person name="Goeker M."/>
        </authorList>
    </citation>
    <scope>NUCLEOTIDE SEQUENCE [LARGE SCALE GENOMIC DNA]</scope>
    <source>
        <strain evidence="1 2">DSM 4134</strain>
    </source>
</reference>
<organism evidence="1 2">
    <name type="scientific">Marinoscillum furvescens DSM 4134</name>
    <dbReference type="NCBI Taxonomy" id="1122208"/>
    <lineage>
        <taxon>Bacteria</taxon>
        <taxon>Pseudomonadati</taxon>
        <taxon>Bacteroidota</taxon>
        <taxon>Cytophagia</taxon>
        <taxon>Cytophagales</taxon>
        <taxon>Reichenbachiellaceae</taxon>
        <taxon>Marinoscillum</taxon>
    </lineage>
</organism>
<sequence>MIPYVLVFTCEHAGNQIPDTYITFFQHAKAALESHRGWDPGAIPIAEALARHFEEPLFAHYQSRLLVEVNRSVDHEQLWSEFSDVLTLEEKEAVLELYYWSYRNRVETHIANLVSEGYCVVHLSVHTFTPIWKGKKRDVEIGLLFDEDRASEKEFCEELGVYLQQQCEYIIRSNEPYQGSADGFTTYLRTKFDQSCYLGIELEISQEYAMTHSQPIAQLFCTSLQHTLKK</sequence>
<proteinExistence type="predicted"/>
<dbReference type="Gene3D" id="3.40.630.40">
    <property type="entry name" value="Zn-dependent exopeptidases"/>
    <property type="match status" value="1"/>
</dbReference>
<dbReference type="InterPro" id="IPR007709">
    <property type="entry name" value="N-FG_amidohydro"/>
</dbReference>
<gene>
    <name evidence="1" type="ORF">C7460_101215</name>
</gene>